<dbReference type="InterPro" id="IPR043157">
    <property type="entry name" value="Dynein_AAA1S"/>
</dbReference>
<dbReference type="PANTHER" id="PTHR22878">
    <property type="entry name" value="DYNEIN HEAVY CHAIN 6, AXONEMAL-LIKE-RELATED"/>
    <property type="match status" value="1"/>
</dbReference>
<dbReference type="GO" id="GO:0007018">
    <property type="term" value="P:microtubule-based movement"/>
    <property type="evidence" value="ECO:0007669"/>
    <property type="project" value="InterPro"/>
</dbReference>
<dbReference type="EMBL" id="QXFV01010377">
    <property type="protein sequence ID" value="KAE8953807.1"/>
    <property type="molecule type" value="Genomic_DNA"/>
</dbReference>
<reference evidence="2 3" key="1">
    <citation type="submission" date="2018-09" db="EMBL/GenBank/DDBJ databases">
        <title>Genomic investigation of the strawberry pathogen Phytophthora fragariae indicates pathogenicity is determined by transcriptional variation in three key races.</title>
        <authorList>
            <person name="Adams T.M."/>
            <person name="Armitage A.D."/>
            <person name="Sobczyk M.K."/>
            <person name="Bates H.J."/>
            <person name="Dunwell J.M."/>
            <person name="Nellist C.F."/>
            <person name="Harrison R.J."/>
        </authorList>
    </citation>
    <scope>NUCLEOTIDE SEQUENCE [LARGE SCALE GENOMIC DNA]</scope>
    <source>
        <strain evidence="2 3">SCRP249</strain>
    </source>
</reference>
<dbReference type="GO" id="GO:0051959">
    <property type="term" value="F:dynein light intermediate chain binding"/>
    <property type="evidence" value="ECO:0007669"/>
    <property type="project" value="InterPro"/>
</dbReference>
<name>A0A6A3GBF8_9STRA</name>
<gene>
    <name evidence="2" type="ORF">PR001_g32737</name>
</gene>
<dbReference type="InterPro" id="IPR026983">
    <property type="entry name" value="DHC"/>
</dbReference>
<dbReference type="Gene3D" id="1.10.8.710">
    <property type="match status" value="1"/>
</dbReference>
<organism evidence="2 3">
    <name type="scientific">Phytophthora rubi</name>
    <dbReference type="NCBI Taxonomy" id="129364"/>
    <lineage>
        <taxon>Eukaryota</taxon>
        <taxon>Sar</taxon>
        <taxon>Stramenopiles</taxon>
        <taxon>Oomycota</taxon>
        <taxon>Peronosporomycetes</taxon>
        <taxon>Peronosporales</taxon>
        <taxon>Peronosporaceae</taxon>
        <taxon>Phytophthora</taxon>
    </lineage>
</organism>
<dbReference type="Pfam" id="PF12774">
    <property type="entry name" value="AAA_6"/>
    <property type="match status" value="1"/>
</dbReference>
<dbReference type="AlphaFoldDB" id="A0A6A3GBF8"/>
<dbReference type="InterPro" id="IPR035699">
    <property type="entry name" value="AAA_6"/>
</dbReference>
<dbReference type="GO" id="GO:0030286">
    <property type="term" value="C:dynein complex"/>
    <property type="evidence" value="ECO:0007669"/>
    <property type="project" value="InterPro"/>
</dbReference>
<dbReference type="Proteomes" id="UP000429607">
    <property type="component" value="Unassembled WGS sequence"/>
</dbReference>
<feature type="non-terminal residue" evidence="2">
    <location>
        <position position="1"/>
    </location>
</feature>
<proteinExistence type="predicted"/>
<evidence type="ECO:0000313" key="3">
    <source>
        <dbReference type="Proteomes" id="UP000429607"/>
    </source>
</evidence>
<dbReference type="GO" id="GO:0005524">
    <property type="term" value="F:ATP binding"/>
    <property type="evidence" value="ECO:0007669"/>
    <property type="project" value="InterPro"/>
</dbReference>
<dbReference type="PANTHER" id="PTHR22878:SF68">
    <property type="entry name" value="DYNEIN HEAVY CHAIN 6, AXONEMAL-LIKE"/>
    <property type="match status" value="1"/>
</dbReference>
<accession>A0A6A3GBF8</accession>
<evidence type="ECO:0000313" key="2">
    <source>
        <dbReference type="EMBL" id="KAE8953807.1"/>
    </source>
</evidence>
<evidence type="ECO:0000259" key="1">
    <source>
        <dbReference type="Pfam" id="PF12774"/>
    </source>
</evidence>
<sequence length="149" mass="16651">SNSHYEYGLRAVKSVLVMAGSLKRANPELNEDVVLIRALRDSNIPKFLANDSPLFHAVLDLFPGTDIPPRSCEFINTVTEWAEPAEPLCHSCVASLNSPYSSPIEMHLGFSTHTVWDTGFYGPFARNDAMVDCSERYTHGARWQPRGRV</sequence>
<comment type="caution">
    <text evidence="2">The sequence shown here is derived from an EMBL/GenBank/DDBJ whole genome shotgun (WGS) entry which is preliminary data.</text>
</comment>
<protein>
    <recommendedName>
        <fullName evidence="1">Dynein heavy chain hydrolytic ATP-binding dynein motor region domain-containing protein</fullName>
    </recommendedName>
</protein>
<dbReference type="GO" id="GO:0045505">
    <property type="term" value="F:dynein intermediate chain binding"/>
    <property type="evidence" value="ECO:0007669"/>
    <property type="project" value="InterPro"/>
</dbReference>
<feature type="domain" description="Dynein heavy chain hydrolytic ATP-binding dynein motor region" evidence="1">
    <location>
        <begin position="2"/>
        <end position="82"/>
    </location>
</feature>